<gene>
    <name evidence="11" type="ORF">NS1_39</name>
</gene>
<evidence type="ECO:0000256" key="8">
    <source>
        <dbReference type="SAM" id="Phobius"/>
    </source>
</evidence>
<dbReference type="Pfam" id="PF18668">
    <property type="entry name" value="Tail_spike_N"/>
    <property type="match status" value="1"/>
</dbReference>
<dbReference type="Proteomes" id="UP000516164">
    <property type="component" value="Segment"/>
</dbReference>
<dbReference type="GO" id="GO:0098671">
    <property type="term" value="P:adhesion receptor-mediated virion attachment to host cell"/>
    <property type="evidence" value="ECO:0007669"/>
    <property type="project" value="UniProtKB-KW"/>
</dbReference>
<evidence type="ECO:0000256" key="3">
    <source>
        <dbReference type="ARBA" id="ARBA00022732"/>
    </source>
</evidence>
<dbReference type="Gene3D" id="2.10.10.80">
    <property type="match status" value="1"/>
</dbReference>
<sequence>MSTITQFPSGNTQYRIEFDYLARTFVVVTLVNSSNPALNRVLEVGRDYRFLNPTMIEMLVDQSGFDIVRIHRQTGTDLVVDFSNGSVLTASDLTNSELQSIHIAEEGRDQTVDLAKEYADAAGISAGNAKDSEDKARQIASSIKSAGLIGYIARRSFKKGFNITAWNEALLWEADGDYYRWEGALPKNVPAGSTPESSGGISAGAWVNVGDGPGAWVNVGDIFEQKVYVVVITGQSNAQGANSGGPNPASPNVKVWDGTTNTWGVVIIRNYLSPKAPLMVMAGITTLLWLLLIVYLINIGIPKFTLSTILLAGVLLTIGSVLALHPFVTPQSKLKRLHWLHLNYSLPVKLRLITSSGRKGRRCTDWYHYGLPCSVSNLGYTIPFRSVDGESYPLFVMGMSGLHTRYQVWQGQLSYCENQNRNCIYVNSMGLKTQYDVSGTGDYTHWLGDSLWEHGYHRIWYALQERGITHRNQLAPFYGRGTGPWDGQPDAIAMFSSLVSIDSATSQFPTNSVAATGSITWGLNCAADGNYTFAGGHTVTTDNTCNYSAAWGRSISLGPGAQYSASFGRENNVTGNHQFAVGRGHTTSSDGETCLGTYSFYVSEQENKVKLQVGVGSSSSVKKNAITAREDGAVEINVSSSHEPAQKVKWYSMQNLILRYVSKFVVLMV</sequence>
<evidence type="ECO:0000259" key="9">
    <source>
        <dbReference type="Pfam" id="PF03906"/>
    </source>
</evidence>
<keyword evidence="6" id="KW-1233">Viral attachment to host adhesion receptor</keyword>
<dbReference type="InterPro" id="IPR040775">
    <property type="entry name" value="Tail_spike_N"/>
</dbReference>
<dbReference type="GO" id="GO:0098015">
    <property type="term" value="C:virus tail"/>
    <property type="evidence" value="ECO:0007669"/>
    <property type="project" value="UniProtKB-KW"/>
</dbReference>
<reference evidence="11 12" key="1">
    <citation type="submission" date="2019-11" db="EMBL/GenBank/DDBJ databases">
        <authorList>
            <person name="Kumar P."/>
            <person name="Meghvansi M.K."/>
            <person name="Kamboj D.V."/>
        </authorList>
    </citation>
    <scope>NUCLEOTIDE SEQUENCE [LARGE SCALE GENOMIC DNA]</scope>
    <source>
        <strain evidence="11">NS1</strain>
    </source>
</reference>
<keyword evidence="5" id="KW-0946">Virion</keyword>
<keyword evidence="2" id="KW-0945">Host-virus interaction</keyword>
<comment type="subcellular location">
    <subcellularLocation>
        <location evidence="1">Virion</location>
    </subcellularLocation>
</comment>
<keyword evidence="8" id="KW-0812">Transmembrane</keyword>
<dbReference type="InterPro" id="IPR011049">
    <property type="entry name" value="Serralysin-like_metalloprot_C"/>
</dbReference>
<keyword evidence="3" id="KW-1227">Viral tail protein</keyword>
<keyword evidence="4" id="KW-1161">Viral attachment to host cell</keyword>
<keyword evidence="12" id="KW-1185">Reference proteome</keyword>
<dbReference type="EMBL" id="MN715150">
    <property type="protein sequence ID" value="QNM37888.2"/>
    <property type="molecule type" value="Genomic_DNA"/>
</dbReference>
<evidence type="ECO:0000256" key="1">
    <source>
        <dbReference type="ARBA" id="ARBA00004328"/>
    </source>
</evidence>
<dbReference type="InterPro" id="IPR005604">
    <property type="entry name" value="Phage_T7_tail_fibre-like_N"/>
</dbReference>
<evidence type="ECO:0000256" key="4">
    <source>
        <dbReference type="ARBA" id="ARBA00022804"/>
    </source>
</evidence>
<keyword evidence="8" id="KW-1133">Transmembrane helix</keyword>
<name>A0A7G9IRF6_9CAUD</name>
<feature type="transmembrane region" description="Helical" evidence="8">
    <location>
        <begin position="309"/>
        <end position="328"/>
    </location>
</feature>
<evidence type="ECO:0000259" key="10">
    <source>
        <dbReference type="Pfam" id="PF18668"/>
    </source>
</evidence>
<evidence type="ECO:0000256" key="6">
    <source>
        <dbReference type="ARBA" id="ARBA00023165"/>
    </source>
</evidence>
<proteinExistence type="predicted"/>
<dbReference type="Pfam" id="PF03906">
    <property type="entry name" value="Phage_T7_tail"/>
    <property type="match status" value="1"/>
</dbReference>
<evidence type="ECO:0000256" key="2">
    <source>
        <dbReference type="ARBA" id="ARBA00022581"/>
    </source>
</evidence>
<feature type="domain" description="Tail spike TSP1/Gp66 N-terminal" evidence="10">
    <location>
        <begin position="155"/>
        <end position="211"/>
    </location>
</feature>
<keyword evidence="7" id="KW-1160">Virus entry into host cell</keyword>
<feature type="transmembrane region" description="Helical" evidence="8">
    <location>
        <begin position="278"/>
        <end position="297"/>
    </location>
</feature>
<accession>A0A7G9IRF6</accession>
<evidence type="ECO:0000313" key="11">
    <source>
        <dbReference type="EMBL" id="QNM37888.2"/>
    </source>
</evidence>
<evidence type="ECO:0000256" key="7">
    <source>
        <dbReference type="ARBA" id="ARBA00023296"/>
    </source>
</evidence>
<evidence type="ECO:0000313" key="12">
    <source>
        <dbReference type="Proteomes" id="UP000516164"/>
    </source>
</evidence>
<evidence type="ECO:0000256" key="5">
    <source>
        <dbReference type="ARBA" id="ARBA00022844"/>
    </source>
</evidence>
<protein>
    <submittedName>
        <fullName evidence="11">Maturation/adhesion protein</fullName>
    </submittedName>
</protein>
<feature type="domain" description="Bacteriophage T7 tail fibre protein-like N-terminal" evidence="9">
    <location>
        <begin position="10"/>
        <end position="113"/>
    </location>
</feature>
<keyword evidence="8" id="KW-0472">Membrane</keyword>
<dbReference type="GO" id="GO:0046718">
    <property type="term" value="P:symbiont entry into host cell"/>
    <property type="evidence" value="ECO:0007669"/>
    <property type="project" value="UniProtKB-KW"/>
</dbReference>
<dbReference type="SUPFAM" id="SSF101967">
    <property type="entry name" value="Adhesin YadA, collagen-binding domain"/>
    <property type="match status" value="1"/>
</dbReference>
<organism evidence="11 12">
    <name type="scientific">Citrobacter phage NS1</name>
    <dbReference type="NCBI Taxonomy" id="2766968"/>
    <lineage>
        <taxon>Viruses</taxon>
        <taxon>Duplodnaviria</taxon>
        <taxon>Heunggongvirae</taxon>
        <taxon>Uroviricota</taxon>
        <taxon>Caudoviricetes</taxon>
        <taxon>Autographivirales</taxon>
        <taxon>Autotranscriptaviridae</taxon>
        <taxon>Studiervirinae</taxon>
        <taxon>Kayfunavirus</taxon>
        <taxon>Kayfunavirus NS1</taxon>
    </lineage>
</organism>
<dbReference type="Gene3D" id="2.150.10.10">
    <property type="entry name" value="Serralysin-like metalloprotease, C-terminal"/>
    <property type="match status" value="1"/>
</dbReference>